<organism evidence="1 2">
    <name type="scientific">Caballeronia sordidicola</name>
    <name type="common">Burkholderia sordidicola</name>
    <dbReference type="NCBI Taxonomy" id="196367"/>
    <lineage>
        <taxon>Bacteria</taxon>
        <taxon>Pseudomonadati</taxon>
        <taxon>Pseudomonadota</taxon>
        <taxon>Betaproteobacteria</taxon>
        <taxon>Burkholderiales</taxon>
        <taxon>Burkholderiaceae</taxon>
        <taxon>Caballeronia</taxon>
    </lineage>
</organism>
<name>A0A226X3D6_CABSO</name>
<reference evidence="2" key="1">
    <citation type="submission" date="2017-01" db="EMBL/GenBank/DDBJ databases">
        <title>Genome Analysis of Deinococcus marmoris KOPRI26562.</title>
        <authorList>
            <person name="Kim J.H."/>
            <person name="Oh H.-M."/>
        </authorList>
    </citation>
    <scope>NUCLEOTIDE SEQUENCE [LARGE SCALE GENOMIC DNA]</scope>
    <source>
        <strain evidence="2">PAMC 26633</strain>
    </source>
</reference>
<comment type="caution">
    <text evidence="1">The sequence shown here is derived from an EMBL/GenBank/DDBJ whole genome shotgun (WGS) entry which is preliminary data.</text>
</comment>
<accession>A0A226X3D6</accession>
<gene>
    <name evidence="1" type="ORF">BSU04_17790</name>
</gene>
<proteinExistence type="predicted"/>
<evidence type="ECO:0000313" key="2">
    <source>
        <dbReference type="Proteomes" id="UP000214720"/>
    </source>
</evidence>
<protein>
    <submittedName>
        <fullName evidence="1">Uncharacterized protein</fullName>
    </submittedName>
</protein>
<sequence length="44" mass="4995">MRCRATQRTSGPCCAFIARFFDRDPARVRLVVEKTALSHATLEI</sequence>
<evidence type="ECO:0000313" key="1">
    <source>
        <dbReference type="EMBL" id="OXC77388.1"/>
    </source>
</evidence>
<dbReference type="EMBL" id="MTHB01000109">
    <property type="protein sequence ID" value="OXC77388.1"/>
    <property type="molecule type" value="Genomic_DNA"/>
</dbReference>
<dbReference type="Proteomes" id="UP000214720">
    <property type="component" value="Unassembled WGS sequence"/>
</dbReference>
<dbReference type="AlphaFoldDB" id="A0A226X3D6"/>